<keyword evidence="4" id="KW-0732">Signal</keyword>
<feature type="domain" description="Fibronectin type III-like" evidence="8">
    <location>
        <begin position="661"/>
        <end position="730"/>
    </location>
</feature>
<dbReference type="Gene3D" id="3.40.50.1700">
    <property type="entry name" value="Glycoside hydrolase family 3 C-terminal domain"/>
    <property type="match status" value="1"/>
</dbReference>
<dbReference type="EMBL" id="JAJEQN010000001">
    <property type="protein sequence ID" value="MCC2220083.1"/>
    <property type="molecule type" value="Genomic_DNA"/>
</dbReference>
<evidence type="ECO:0000259" key="8">
    <source>
        <dbReference type="SMART" id="SM01217"/>
    </source>
</evidence>
<dbReference type="InterPro" id="IPR019800">
    <property type="entry name" value="Glyco_hydro_3_AS"/>
</dbReference>
<evidence type="ECO:0000256" key="1">
    <source>
        <dbReference type="ARBA" id="ARBA00000448"/>
    </source>
</evidence>
<dbReference type="SUPFAM" id="SSF52279">
    <property type="entry name" value="Beta-D-glucan exohydrolase, C-terminal domain"/>
    <property type="match status" value="1"/>
</dbReference>
<dbReference type="PRINTS" id="PR00133">
    <property type="entry name" value="GLHYDRLASE3"/>
</dbReference>
<comment type="similarity">
    <text evidence="2 7">Belongs to the glycosyl hydrolase 3 family.</text>
</comment>
<dbReference type="InterPro" id="IPR017853">
    <property type="entry name" value="GH"/>
</dbReference>
<dbReference type="SMART" id="SM01217">
    <property type="entry name" value="Fn3_like"/>
    <property type="match status" value="1"/>
</dbReference>
<evidence type="ECO:0000313" key="9">
    <source>
        <dbReference type="EMBL" id="MCC2220083.1"/>
    </source>
</evidence>
<dbReference type="Proteomes" id="UP001198200">
    <property type="component" value="Unassembled WGS sequence"/>
</dbReference>
<dbReference type="InterPro" id="IPR001764">
    <property type="entry name" value="Glyco_hydro_3_N"/>
</dbReference>
<evidence type="ECO:0000256" key="7">
    <source>
        <dbReference type="RuleBase" id="RU361161"/>
    </source>
</evidence>
<dbReference type="Pfam" id="PF01915">
    <property type="entry name" value="Glyco_hydro_3_C"/>
    <property type="match status" value="1"/>
</dbReference>
<dbReference type="InterPro" id="IPR036881">
    <property type="entry name" value="Glyco_hydro_3_C_sf"/>
</dbReference>
<dbReference type="GO" id="GO:0009251">
    <property type="term" value="P:glucan catabolic process"/>
    <property type="evidence" value="ECO:0007669"/>
    <property type="project" value="TreeGrafter"/>
</dbReference>
<dbReference type="InterPro" id="IPR036962">
    <property type="entry name" value="Glyco_hydro_3_N_sf"/>
</dbReference>
<dbReference type="InterPro" id="IPR051915">
    <property type="entry name" value="Cellulose_Degrad_GH3"/>
</dbReference>
<dbReference type="GO" id="GO:0008422">
    <property type="term" value="F:beta-glucosidase activity"/>
    <property type="evidence" value="ECO:0007669"/>
    <property type="project" value="UniProtKB-EC"/>
</dbReference>
<gene>
    <name evidence="9" type="ORF">LKD48_00265</name>
</gene>
<dbReference type="InterPro" id="IPR002772">
    <property type="entry name" value="Glyco_hydro_3_C"/>
</dbReference>
<dbReference type="PANTHER" id="PTHR30620:SF16">
    <property type="entry name" value="LYSOSOMAL BETA GLUCOSIDASE"/>
    <property type="match status" value="1"/>
</dbReference>
<accession>A0AAE3E0R4</accession>
<keyword evidence="10" id="KW-1185">Reference proteome</keyword>
<dbReference type="RefSeq" id="WP_308730787.1">
    <property type="nucleotide sequence ID" value="NZ_JAJEQN010000001.1"/>
</dbReference>
<dbReference type="Gene3D" id="2.60.40.10">
    <property type="entry name" value="Immunoglobulins"/>
    <property type="match status" value="1"/>
</dbReference>
<organism evidence="9 10">
    <name type="scientific">Anthropogastromicrobium aceti</name>
    <dbReference type="NCBI Taxonomy" id="2981768"/>
    <lineage>
        <taxon>Bacteria</taxon>
        <taxon>Bacillati</taxon>
        <taxon>Bacillota</taxon>
        <taxon>Clostridia</taxon>
        <taxon>Lachnospirales</taxon>
        <taxon>Lachnospiraceae</taxon>
        <taxon>Anthropogastromicrobium</taxon>
    </lineage>
</organism>
<evidence type="ECO:0000313" key="10">
    <source>
        <dbReference type="Proteomes" id="UP001198200"/>
    </source>
</evidence>
<dbReference type="Pfam" id="PF14310">
    <property type="entry name" value="Fn3-like"/>
    <property type="match status" value="1"/>
</dbReference>
<comment type="catalytic activity">
    <reaction evidence="1">
        <text>Hydrolysis of terminal, non-reducing beta-D-glucosyl residues with release of beta-D-glucose.</text>
        <dbReference type="EC" id="3.2.1.21"/>
    </reaction>
</comment>
<protein>
    <recommendedName>
        <fullName evidence="3">beta-glucosidase</fullName>
        <ecNumber evidence="3">3.2.1.21</ecNumber>
    </recommendedName>
</protein>
<name>A0AAE3E0R4_9FIRM</name>
<dbReference type="AlphaFoldDB" id="A0AAE3E0R4"/>
<comment type="caution">
    <text evidence="9">The sequence shown here is derived from an EMBL/GenBank/DDBJ whole genome shotgun (WGS) entry which is preliminary data.</text>
</comment>
<evidence type="ECO:0000256" key="6">
    <source>
        <dbReference type="ARBA" id="ARBA00023295"/>
    </source>
</evidence>
<evidence type="ECO:0000256" key="4">
    <source>
        <dbReference type="ARBA" id="ARBA00022729"/>
    </source>
</evidence>
<keyword evidence="5 7" id="KW-0378">Hydrolase</keyword>
<dbReference type="EC" id="3.2.1.21" evidence="3"/>
<dbReference type="PROSITE" id="PS00775">
    <property type="entry name" value="GLYCOSYL_HYDROL_F3"/>
    <property type="match status" value="1"/>
</dbReference>
<dbReference type="Pfam" id="PF00933">
    <property type="entry name" value="Glyco_hydro_3"/>
    <property type="match status" value="1"/>
</dbReference>
<dbReference type="InterPro" id="IPR026891">
    <property type="entry name" value="Fn3-like"/>
</dbReference>
<evidence type="ECO:0000256" key="5">
    <source>
        <dbReference type="ARBA" id="ARBA00022801"/>
    </source>
</evidence>
<evidence type="ECO:0000256" key="2">
    <source>
        <dbReference type="ARBA" id="ARBA00005336"/>
    </source>
</evidence>
<sequence>MTEQQLKDLLADMSLEEKIGQMVQLTANFYGTDMLITGPMGSAKIEPEDMKLCGTILGTSGAAKLKEIQDNAMATQPHHIPMLFMLDVINGFQTIFPIPLAQGCSFEPEIARKGAQIAAKEAAASGLHVTFAPMADLVRDARWGRVMESPGEDPYLNYCFAKAMTEGFQGETPENLKEKGNISACLKHFACYGYPEGGREYDNVELSERTLRQDYLSGYQGAVDGGCRMAMTSFNTLNRVPSTANKWLMRKVLREDLGFDGVLISDYSAVEELIPHGIAEDKREAARLAIEAGVDIDMMSDVYLHYLKELVTSGEVDETLVNEAVLRILKLKNDLGLFENPYKDASEEDEKNLILCDAHRAAAREAASKTFVLLKNENKTLPLSEQEVADVLFAGPYVDTRALCGAWSFPATYDNIKTVQECIQEHIGNACHFMKGCSMFYDKEVIRDYVEEGMTPDEAEASIEQTVQAAKSASKVVLFLGESFRQTGEGASRTCITLPEIQMELLKRVSAVNNNVIVVLFAGRPIEVALIESLAKAVLYVWMPGTEGAVAITDVLFGVKEPTGRLAMSFPNVSSQEPLYYNRFQGGRPRNPGDPKAFCIGYIDTEYRPLHSFGYGLSYTTFSYSPVTVIKRETNTKANEAEAAWVASVMVTNTGDREGTETVQLYIRDVSGSVVRPVRELKGFEKITLKPGESREVSFEIIEPMLRFWRIDMTYGSEPGKFEVYIGGDSTTENKAEFDEV</sequence>
<dbReference type="InterPro" id="IPR013783">
    <property type="entry name" value="Ig-like_fold"/>
</dbReference>
<evidence type="ECO:0000256" key="3">
    <source>
        <dbReference type="ARBA" id="ARBA00012744"/>
    </source>
</evidence>
<dbReference type="FunFam" id="2.60.40.10:FF:000495">
    <property type="entry name" value="Periplasmic beta-glucosidase"/>
    <property type="match status" value="1"/>
</dbReference>
<dbReference type="SUPFAM" id="SSF51445">
    <property type="entry name" value="(Trans)glycosidases"/>
    <property type="match status" value="1"/>
</dbReference>
<dbReference type="Gene3D" id="3.20.20.300">
    <property type="entry name" value="Glycoside hydrolase, family 3, N-terminal domain"/>
    <property type="match status" value="1"/>
</dbReference>
<proteinExistence type="inferred from homology"/>
<dbReference type="PANTHER" id="PTHR30620">
    <property type="entry name" value="PERIPLASMIC BETA-GLUCOSIDASE-RELATED"/>
    <property type="match status" value="1"/>
</dbReference>
<reference evidence="9 10" key="1">
    <citation type="submission" date="2021-10" db="EMBL/GenBank/DDBJ databases">
        <title>Anaerobic single-cell dispensing facilitates the cultivation of human gut bacteria.</title>
        <authorList>
            <person name="Afrizal A."/>
        </authorList>
    </citation>
    <scope>NUCLEOTIDE SEQUENCE [LARGE SCALE GENOMIC DNA]</scope>
    <source>
        <strain evidence="9 10">CLA-AA-H224</strain>
    </source>
</reference>
<keyword evidence="6 7" id="KW-0326">Glycosidase</keyword>